<evidence type="ECO:0000259" key="5">
    <source>
        <dbReference type="Pfam" id="PF02771"/>
    </source>
</evidence>
<evidence type="ECO:0000313" key="8">
    <source>
        <dbReference type="Proteomes" id="UP001501637"/>
    </source>
</evidence>
<dbReference type="PANTHER" id="PTHR48083:SF19">
    <property type="entry name" value="FLAVIN-DEPENDENT MONOOXYGENASE, OXYGENASE SUBUNIT HSAA"/>
    <property type="match status" value="1"/>
</dbReference>
<feature type="domain" description="Acyl-CoA dehydrogenase C-terminal" evidence="6">
    <location>
        <begin position="235"/>
        <end position="366"/>
    </location>
</feature>
<dbReference type="InterPro" id="IPR013107">
    <property type="entry name" value="Acyl-CoA_DH_C"/>
</dbReference>
<protein>
    <submittedName>
        <fullName evidence="7">SfnB family sulfur acquisition oxidoreductase</fullName>
    </submittedName>
</protein>
<evidence type="ECO:0000259" key="4">
    <source>
        <dbReference type="Pfam" id="PF02770"/>
    </source>
</evidence>
<dbReference type="SUPFAM" id="SSF47203">
    <property type="entry name" value="Acyl-CoA dehydrogenase C-terminal domain-like"/>
    <property type="match status" value="1"/>
</dbReference>
<keyword evidence="2" id="KW-0560">Oxidoreductase</keyword>
<feature type="domain" description="Acyl-CoA dehydrogenase/oxidase N-terminal" evidence="5">
    <location>
        <begin position="16"/>
        <end position="113"/>
    </location>
</feature>
<dbReference type="PIRSF" id="PIRSF016578">
    <property type="entry name" value="HsaA"/>
    <property type="match status" value="1"/>
</dbReference>
<reference evidence="8" key="1">
    <citation type="journal article" date="2019" name="Int. J. Syst. Evol. Microbiol.">
        <title>The Global Catalogue of Microorganisms (GCM) 10K type strain sequencing project: providing services to taxonomists for standard genome sequencing and annotation.</title>
        <authorList>
            <consortium name="The Broad Institute Genomics Platform"/>
            <consortium name="The Broad Institute Genome Sequencing Center for Infectious Disease"/>
            <person name="Wu L."/>
            <person name="Ma J."/>
        </authorList>
    </citation>
    <scope>NUCLEOTIDE SEQUENCE [LARGE SCALE GENOMIC DNA]</scope>
    <source>
        <strain evidence="8">JCM 9092</strain>
    </source>
</reference>
<feature type="domain" description="Acyl-CoA oxidase/dehydrogenase middle" evidence="4">
    <location>
        <begin position="140"/>
        <end position="208"/>
    </location>
</feature>
<sequence>MPRIPVSDAEAITLAREVAERLASDDARRDAERDLPYKEVRDLTEAGLFTLSIPRSQGPELGARSLGEVFTELTAGDASIGQIPQNHYFFVNVLAHAGTEEQRAFFYREVLAGRHFGNALSERGTRTAREFAIGFELHPDGGRVLNGTKFYATGSLFAHWIPVYANDEEGRTHAAWVPADHPGVHVEDDWNGMGQRTTGSGTVRFDQVRVPAEHIVPVYSIFEKDEVFGAFGQYLHAAIDTGIAVGALREGKRLIHSLARPRLEAGVERAADEGAVIDGFGELALKVRSARALLREAGAALDAARADLSEQSAAEASAAVAAARARSDAVALAVSSGIFELIGTRAADRDLNLHRHWRNARTHTLHDPRRLKLRYLGGWELNDTPPPRNGLV</sequence>
<comment type="caution">
    <text evidence="7">The sequence shown here is derived from an EMBL/GenBank/DDBJ whole genome shotgun (WGS) entry which is preliminary data.</text>
</comment>
<dbReference type="Gene3D" id="2.40.110.10">
    <property type="entry name" value="Butyryl-CoA Dehydrogenase, subunit A, domain 2"/>
    <property type="match status" value="1"/>
</dbReference>
<dbReference type="InterPro" id="IPR046373">
    <property type="entry name" value="Acyl-CoA_Oxase/DH_mid-dom_sf"/>
</dbReference>
<dbReference type="InterPro" id="IPR036250">
    <property type="entry name" value="AcylCo_DH-like_C"/>
</dbReference>
<evidence type="ECO:0000259" key="6">
    <source>
        <dbReference type="Pfam" id="PF08028"/>
    </source>
</evidence>
<dbReference type="SUPFAM" id="SSF56645">
    <property type="entry name" value="Acyl-CoA dehydrogenase NM domain-like"/>
    <property type="match status" value="1"/>
</dbReference>
<dbReference type="InterPro" id="IPR006091">
    <property type="entry name" value="Acyl-CoA_Oxase/DH_mid-dom"/>
</dbReference>
<dbReference type="InterPro" id="IPR013786">
    <property type="entry name" value="AcylCoA_DH/ox_N"/>
</dbReference>
<dbReference type="EMBL" id="BAAAUG010000126">
    <property type="protein sequence ID" value="GAA3131904.1"/>
    <property type="molecule type" value="Genomic_DNA"/>
</dbReference>
<evidence type="ECO:0000256" key="2">
    <source>
        <dbReference type="ARBA" id="ARBA00023002"/>
    </source>
</evidence>
<name>A0ABP6MZU6_9ACTN</name>
<comment type="similarity">
    <text evidence="3">Belongs to the HpaH/HsaA monooxygenase family.</text>
</comment>
<dbReference type="Gene3D" id="1.10.540.10">
    <property type="entry name" value="Acyl-CoA dehydrogenase/oxidase, N-terminal domain"/>
    <property type="match status" value="1"/>
</dbReference>
<dbReference type="NCBIfam" id="TIGR04022">
    <property type="entry name" value="sulfur_SfnB"/>
    <property type="match status" value="1"/>
</dbReference>
<dbReference type="RefSeq" id="WP_344526305.1">
    <property type="nucleotide sequence ID" value="NZ_BAAAUG010000126.1"/>
</dbReference>
<dbReference type="InterPro" id="IPR009100">
    <property type="entry name" value="AcylCoA_DH/oxidase_NM_dom_sf"/>
</dbReference>
<keyword evidence="8" id="KW-1185">Reference proteome</keyword>
<dbReference type="InterPro" id="IPR037069">
    <property type="entry name" value="AcylCoA_DH/ox_N_sf"/>
</dbReference>
<dbReference type="Proteomes" id="UP001501637">
    <property type="component" value="Unassembled WGS sequence"/>
</dbReference>
<dbReference type="Gene3D" id="1.20.140.10">
    <property type="entry name" value="Butyryl-CoA Dehydrogenase, subunit A, domain 3"/>
    <property type="match status" value="1"/>
</dbReference>
<evidence type="ECO:0000256" key="1">
    <source>
        <dbReference type="ARBA" id="ARBA00022630"/>
    </source>
</evidence>
<dbReference type="InterPro" id="IPR023922">
    <property type="entry name" value="S04_starv_induced_SfnB"/>
</dbReference>
<dbReference type="Pfam" id="PF02770">
    <property type="entry name" value="Acyl-CoA_dh_M"/>
    <property type="match status" value="1"/>
</dbReference>
<evidence type="ECO:0000256" key="3">
    <source>
        <dbReference type="ARBA" id="ARBA00049661"/>
    </source>
</evidence>
<dbReference type="Pfam" id="PF08028">
    <property type="entry name" value="Acyl-CoA_dh_2"/>
    <property type="match status" value="1"/>
</dbReference>
<proteinExistence type="inferred from homology"/>
<accession>A0ABP6MZU6</accession>
<gene>
    <name evidence="7" type="ORF">GCM10010449_61180</name>
</gene>
<dbReference type="PANTHER" id="PTHR48083">
    <property type="entry name" value="MEDIUM-CHAIN SPECIFIC ACYL-COA DEHYDROGENASE, MITOCHONDRIAL-RELATED"/>
    <property type="match status" value="1"/>
</dbReference>
<evidence type="ECO:0000313" key="7">
    <source>
        <dbReference type="EMBL" id="GAA3131904.1"/>
    </source>
</evidence>
<organism evidence="7 8">
    <name type="scientific">Streptomyces rectiviolaceus</name>
    <dbReference type="NCBI Taxonomy" id="332591"/>
    <lineage>
        <taxon>Bacteria</taxon>
        <taxon>Bacillati</taxon>
        <taxon>Actinomycetota</taxon>
        <taxon>Actinomycetes</taxon>
        <taxon>Kitasatosporales</taxon>
        <taxon>Streptomycetaceae</taxon>
        <taxon>Streptomyces</taxon>
    </lineage>
</organism>
<dbReference type="InterPro" id="IPR050741">
    <property type="entry name" value="Acyl-CoA_dehydrogenase"/>
</dbReference>
<keyword evidence="1" id="KW-0285">Flavoprotein</keyword>
<dbReference type="Pfam" id="PF02771">
    <property type="entry name" value="Acyl-CoA_dh_N"/>
    <property type="match status" value="1"/>
</dbReference>